<name>A0A9P1M7C9_9PEZI</name>
<dbReference type="Gene3D" id="3.30.70.330">
    <property type="match status" value="1"/>
</dbReference>
<dbReference type="InterPro" id="IPR000504">
    <property type="entry name" value="RRM_dom"/>
</dbReference>
<evidence type="ECO:0000313" key="5">
    <source>
        <dbReference type="EMBL" id="CAI4210998.1"/>
    </source>
</evidence>
<dbReference type="FunFam" id="3.30.70.330:FF:000376">
    <property type="entry name" value="Putative RNA binding protein"/>
    <property type="match status" value="1"/>
</dbReference>
<dbReference type="Proteomes" id="UP000838763">
    <property type="component" value="Unassembled WGS sequence"/>
</dbReference>
<gene>
    <name evidence="5" type="ORF">PPNO1_LOCUS794</name>
</gene>
<evidence type="ECO:0000259" key="4">
    <source>
        <dbReference type="PROSITE" id="PS50102"/>
    </source>
</evidence>
<dbReference type="AlphaFoldDB" id="A0A9P1M7C9"/>
<comment type="caution">
    <text evidence="5">The sequence shown here is derived from an EMBL/GenBank/DDBJ whole genome shotgun (WGS) entry which is preliminary data.</text>
</comment>
<evidence type="ECO:0000256" key="2">
    <source>
        <dbReference type="PROSITE-ProRule" id="PRU00176"/>
    </source>
</evidence>
<dbReference type="GO" id="GO:0005730">
    <property type="term" value="C:nucleolus"/>
    <property type="evidence" value="ECO:0007669"/>
    <property type="project" value="TreeGrafter"/>
</dbReference>
<dbReference type="InterPro" id="IPR012677">
    <property type="entry name" value="Nucleotide-bd_a/b_plait_sf"/>
</dbReference>
<dbReference type="PANTHER" id="PTHR23236:SF51">
    <property type="entry name" value="NUCLEOLAR PROTEIN 6"/>
    <property type="match status" value="1"/>
</dbReference>
<dbReference type="InterPro" id="IPR035979">
    <property type="entry name" value="RBD_domain_sf"/>
</dbReference>
<feature type="compositionally biased region" description="Basic residues" evidence="3">
    <location>
        <begin position="307"/>
        <end position="316"/>
    </location>
</feature>
<dbReference type="PANTHER" id="PTHR23236">
    <property type="entry name" value="EUKARYOTIC TRANSLATION INITIATION FACTOR 4B/4H"/>
    <property type="match status" value="1"/>
</dbReference>
<feature type="compositionally biased region" description="Basic and acidic residues" evidence="3">
    <location>
        <begin position="271"/>
        <end position="303"/>
    </location>
</feature>
<dbReference type="SMART" id="SM00360">
    <property type="entry name" value="RRM"/>
    <property type="match status" value="1"/>
</dbReference>
<dbReference type="GO" id="GO:0019843">
    <property type="term" value="F:rRNA binding"/>
    <property type="evidence" value="ECO:0007669"/>
    <property type="project" value="TreeGrafter"/>
</dbReference>
<dbReference type="Pfam" id="PF00076">
    <property type="entry name" value="RRM_1"/>
    <property type="match status" value="1"/>
</dbReference>
<feature type="compositionally biased region" description="Acidic residues" evidence="3">
    <location>
        <begin position="150"/>
        <end position="160"/>
    </location>
</feature>
<accession>A0A9P1M7C9</accession>
<feature type="compositionally biased region" description="Basic and acidic residues" evidence="3">
    <location>
        <begin position="122"/>
        <end position="141"/>
    </location>
</feature>
<feature type="region of interest" description="Disordered" evidence="3">
    <location>
        <begin position="253"/>
        <end position="316"/>
    </location>
</feature>
<dbReference type="PROSITE" id="PS50102">
    <property type="entry name" value="RRM"/>
    <property type="match status" value="1"/>
</dbReference>
<keyword evidence="6" id="KW-1185">Reference proteome</keyword>
<organism evidence="5 6">
    <name type="scientific">Parascedosporium putredinis</name>
    <dbReference type="NCBI Taxonomy" id="1442378"/>
    <lineage>
        <taxon>Eukaryota</taxon>
        <taxon>Fungi</taxon>
        <taxon>Dikarya</taxon>
        <taxon>Ascomycota</taxon>
        <taxon>Pezizomycotina</taxon>
        <taxon>Sordariomycetes</taxon>
        <taxon>Hypocreomycetidae</taxon>
        <taxon>Microascales</taxon>
        <taxon>Microascaceae</taxon>
        <taxon>Parascedosporium</taxon>
    </lineage>
</organism>
<dbReference type="OrthoDB" id="167718at2759"/>
<feature type="region of interest" description="Disordered" evidence="3">
    <location>
        <begin position="1"/>
        <end position="165"/>
    </location>
</feature>
<dbReference type="CDD" id="cd12400">
    <property type="entry name" value="RRM_Nop6"/>
    <property type="match status" value="1"/>
</dbReference>
<sequence>MGKRSRESLGETPAQAYDGENSKKRRKDGSSSDKKNKKTKRLRELRKDIVDLPEEDVEEAVAEPVANGDSAPANGEPEVLSKKAEKKRRKKEQAEKEANETGIQAGRSKEEQEEQKEKKKQQKTEEAATTDETKEQKKDSNGDTTKAVADEEEEEEEEDGKDGKQSKAPRFIVFVGNLPYSATAASIKAHFASLNPAQVRCLTMRDDPTKCRGCAFIDFSSSNDMRTCLDKMHHSTFNDGISKSRKINVELTAGGGGKTSHRMDKIKKKNEKLNVNRLKRIEQEKEEKKHKTQDNNSHGDIENSMHPSRRARVPGL</sequence>
<evidence type="ECO:0000256" key="3">
    <source>
        <dbReference type="SAM" id="MobiDB-lite"/>
    </source>
</evidence>
<reference evidence="5" key="1">
    <citation type="submission" date="2022-11" db="EMBL/GenBank/DDBJ databases">
        <authorList>
            <person name="Scott C."/>
            <person name="Bruce N."/>
        </authorList>
    </citation>
    <scope>NUCLEOTIDE SEQUENCE</scope>
</reference>
<feature type="domain" description="RRM" evidence="4">
    <location>
        <begin position="171"/>
        <end position="254"/>
    </location>
</feature>
<keyword evidence="1 2" id="KW-0694">RNA-binding</keyword>
<feature type="compositionally biased region" description="Basic residues" evidence="3">
    <location>
        <begin position="35"/>
        <end position="44"/>
    </location>
</feature>
<dbReference type="GO" id="GO:0042274">
    <property type="term" value="P:ribosomal small subunit biogenesis"/>
    <property type="evidence" value="ECO:0007669"/>
    <property type="project" value="TreeGrafter"/>
</dbReference>
<evidence type="ECO:0000313" key="6">
    <source>
        <dbReference type="Proteomes" id="UP000838763"/>
    </source>
</evidence>
<evidence type="ECO:0000256" key="1">
    <source>
        <dbReference type="ARBA" id="ARBA00022884"/>
    </source>
</evidence>
<dbReference type="EMBL" id="CALLCH030000001">
    <property type="protein sequence ID" value="CAI4210998.1"/>
    <property type="molecule type" value="Genomic_DNA"/>
</dbReference>
<dbReference type="InterPro" id="IPR034228">
    <property type="entry name" value="Nop6_RRM"/>
</dbReference>
<feature type="compositionally biased region" description="Acidic residues" evidence="3">
    <location>
        <begin position="51"/>
        <end position="61"/>
    </location>
</feature>
<protein>
    <recommendedName>
        <fullName evidence="4">RRM domain-containing protein</fullName>
    </recommendedName>
</protein>
<proteinExistence type="predicted"/>
<dbReference type="SUPFAM" id="SSF54928">
    <property type="entry name" value="RNA-binding domain, RBD"/>
    <property type="match status" value="1"/>
</dbReference>